<organism evidence="2">
    <name type="scientific">marine sediment metagenome</name>
    <dbReference type="NCBI Taxonomy" id="412755"/>
    <lineage>
        <taxon>unclassified sequences</taxon>
        <taxon>metagenomes</taxon>
        <taxon>ecological metagenomes</taxon>
    </lineage>
</organism>
<name>A0A0F9QEZ3_9ZZZZ</name>
<feature type="compositionally biased region" description="Basic residues" evidence="1">
    <location>
        <begin position="84"/>
        <end position="93"/>
    </location>
</feature>
<feature type="compositionally biased region" description="Basic and acidic residues" evidence="1">
    <location>
        <begin position="178"/>
        <end position="190"/>
    </location>
</feature>
<gene>
    <name evidence="2" type="ORF">LCGC14_0711120</name>
</gene>
<dbReference type="EMBL" id="LAZR01001566">
    <property type="protein sequence ID" value="KKN42660.1"/>
    <property type="molecule type" value="Genomic_DNA"/>
</dbReference>
<evidence type="ECO:0000313" key="2">
    <source>
        <dbReference type="EMBL" id="KKN42660.1"/>
    </source>
</evidence>
<sequence>MAKKEISEEVGELLSRSPEGPQSENDLPPNLKVGKKTAASRSSVDLEIDAPEVEDRTISVGTLADRIRGRLNLPGGKDEDKPKARPRKPKRMTKREQNDLMEASRTLLSPLLIIAISIPLGEVCAPNEEEADAFVEPAARIIARHVPIPDHLSADLIDLLSMSAVAVIWYRRIKDDLPSKGDGSDRRGPDPNDNGRPPEYYQDIVPEEVVPVEYSFEAEDFLPRGGA</sequence>
<feature type="region of interest" description="Disordered" evidence="1">
    <location>
        <begin position="1"/>
        <end position="51"/>
    </location>
</feature>
<evidence type="ECO:0000256" key="1">
    <source>
        <dbReference type="SAM" id="MobiDB-lite"/>
    </source>
</evidence>
<reference evidence="2" key="1">
    <citation type="journal article" date="2015" name="Nature">
        <title>Complex archaea that bridge the gap between prokaryotes and eukaryotes.</title>
        <authorList>
            <person name="Spang A."/>
            <person name="Saw J.H."/>
            <person name="Jorgensen S.L."/>
            <person name="Zaremba-Niedzwiedzka K."/>
            <person name="Martijn J."/>
            <person name="Lind A.E."/>
            <person name="van Eijk R."/>
            <person name="Schleper C."/>
            <person name="Guy L."/>
            <person name="Ettema T.J."/>
        </authorList>
    </citation>
    <scope>NUCLEOTIDE SEQUENCE</scope>
</reference>
<protein>
    <submittedName>
        <fullName evidence="2">Uncharacterized protein</fullName>
    </submittedName>
</protein>
<feature type="region of interest" description="Disordered" evidence="1">
    <location>
        <begin position="69"/>
        <end position="98"/>
    </location>
</feature>
<comment type="caution">
    <text evidence="2">The sequence shown here is derived from an EMBL/GenBank/DDBJ whole genome shotgun (WGS) entry which is preliminary data.</text>
</comment>
<proteinExistence type="predicted"/>
<feature type="region of interest" description="Disordered" evidence="1">
    <location>
        <begin position="178"/>
        <end position="202"/>
    </location>
</feature>
<accession>A0A0F9QEZ3</accession>
<dbReference type="AlphaFoldDB" id="A0A0F9QEZ3"/>